<keyword evidence="2" id="KW-1185">Reference proteome</keyword>
<dbReference type="AlphaFoldDB" id="A0A5P8WJ57"/>
<gene>
    <name evidence="1" type="ORF">GXM_10151</name>
</gene>
<accession>A0A5P8WJ57</accession>
<reference evidence="1 2" key="1">
    <citation type="submission" date="2019-10" db="EMBL/GenBank/DDBJ databases">
        <title>Genomic and transcriptomic insights into the perfect genentic adaptation of a filamentous nitrogen-fixing cyanobacterium to rice fields.</title>
        <authorList>
            <person name="Chen Z."/>
        </authorList>
    </citation>
    <scope>NUCLEOTIDE SEQUENCE [LARGE SCALE GENOMIC DNA]</scope>
    <source>
        <strain evidence="1">CCNUC1</strain>
    </source>
</reference>
<dbReference type="KEGG" id="nsh:GXM_10151"/>
<organism evidence="1 2">
    <name type="scientific">Nostoc sphaeroides CCNUC1</name>
    <dbReference type="NCBI Taxonomy" id="2653204"/>
    <lineage>
        <taxon>Bacteria</taxon>
        <taxon>Bacillati</taxon>
        <taxon>Cyanobacteriota</taxon>
        <taxon>Cyanophyceae</taxon>
        <taxon>Nostocales</taxon>
        <taxon>Nostocaceae</taxon>
        <taxon>Nostoc</taxon>
    </lineage>
</organism>
<protein>
    <submittedName>
        <fullName evidence="1">Uncharacterized protein</fullName>
    </submittedName>
</protein>
<evidence type="ECO:0000313" key="2">
    <source>
        <dbReference type="Proteomes" id="UP000326678"/>
    </source>
</evidence>
<dbReference type="RefSeq" id="WP_152592971.1">
    <property type="nucleotide sequence ID" value="NZ_CP045232.1"/>
</dbReference>
<proteinExistence type="predicted"/>
<dbReference type="EMBL" id="CP045232">
    <property type="protein sequence ID" value="QFS52887.1"/>
    <property type="molecule type" value="Genomic_DNA"/>
</dbReference>
<name>A0A5P8WJ57_9NOSO</name>
<dbReference type="Proteomes" id="UP000326678">
    <property type="component" value="Chromosome pGXM05"/>
</dbReference>
<sequence>MILKQFADSRSITLTKLKKLCSELLGTVPALLTKDQIAKLDAHLLSAAKALNPVIEGNSESAIAPLESADIQQTEPTEIDQKVIEIIGVRELKANLLLYLQQAKSRLQVEKFKAESLIFQAEQRFYSDLANHQKTTQDDSLRRMELNSNLWHSEGLKQLSAGTESEDLNLHNELLELMESFGI</sequence>
<evidence type="ECO:0000313" key="1">
    <source>
        <dbReference type="EMBL" id="QFS52887.1"/>
    </source>
</evidence>